<name>A0A512DAF2_9CELL</name>
<dbReference type="AlphaFoldDB" id="A0A512DAF2"/>
<keyword evidence="2" id="KW-0812">Transmembrane</keyword>
<comment type="caution">
    <text evidence="3">The sequence shown here is derived from an EMBL/GenBank/DDBJ whole genome shotgun (WGS) entry which is preliminary data.</text>
</comment>
<organism evidence="3 4">
    <name type="scientific">Cellulomonas aerilata</name>
    <dbReference type="NCBI Taxonomy" id="515326"/>
    <lineage>
        <taxon>Bacteria</taxon>
        <taxon>Bacillati</taxon>
        <taxon>Actinomycetota</taxon>
        <taxon>Actinomycetes</taxon>
        <taxon>Micrococcales</taxon>
        <taxon>Cellulomonadaceae</taxon>
        <taxon>Cellulomonas</taxon>
    </lineage>
</organism>
<keyword evidence="4" id="KW-1185">Reference proteome</keyword>
<gene>
    <name evidence="3" type="ORF">CAE01nite_11870</name>
</gene>
<reference evidence="3 4" key="1">
    <citation type="submission" date="2019-07" db="EMBL/GenBank/DDBJ databases">
        <title>Whole genome shotgun sequence of Cellulomonas aerilata NBRC 106308.</title>
        <authorList>
            <person name="Hosoyama A."/>
            <person name="Uohara A."/>
            <person name="Ohji S."/>
            <person name="Ichikawa N."/>
        </authorList>
    </citation>
    <scope>NUCLEOTIDE SEQUENCE [LARGE SCALE GENOMIC DNA]</scope>
    <source>
        <strain evidence="3 4">NBRC 106308</strain>
    </source>
</reference>
<protein>
    <submittedName>
        <fullName evidence="3">Uncharacterized protein</fullName>
    </submittedName>
</protein>
<keyword evidence="2" id="KW-1133">Transmembrane helix</keyword>
<feature type="transmembrane region" description="Helical" evidence="2">
    <location>
        <begin position="68"/>
        <end position="89"/>
    </location>
</feature>
<dbReference type="RefSeq" id="WP_146901483.1">
    <property type="nucleotide sequence ID" value="NZ_BAAARM010000002.1"/>
</dbReference>
<feature type="compositionally biased region" description="Pro residues" evidence="1">
    <location>
        <begin position="1"/>
        <end position="10"/>
    </location>
</feature>
<evidence type="ECO:0000256" key="1">
    <source>
        <dbReference type="SAM" id="MobiDB-lite"/>
    </source>
</evidence>
<feature type="transmembrane region" description="Helical" evidence="2">
    <location>
        <begin position="39"/>
        <end position="56"/>
    </location>
</feature>
<keyword evidence="2" id="KW-0472">Membrane</keyword>
<evidence type="ECO:0000313" key="4">
    <source>
        <dbReference type="Proteomes" id="UP000321181"/>
    </source>
</evidence>
<proteinExistence type="predicted"/>
<sequence length="95" mass="10045">MTDPDSPTPPRSGTSGPTPDATSPRDDAPGPGQGLRDTWWWSPTLALVVGLVVVGYQLPSLRSPEPLWISWVVAGVGAVVALVGLAQLLRAYRSR</sequence>
<evidence type="ECO:0000256" key="2">
    <source>
        <dbReference type="SAM" id="Phobius"/>
    </source>
</evidence>
<dbReference type="EMBL" id="BJYY01000010">
    <property type="protein sequence ID" value="GEO33462.1"/>
    <property type="molecule type" value="Genomic_DNA"/>
</dbReference>
<accession>A0A512DAF2</accession>
<evidence type="ECO:0000313" key="3">
    <source>
        <dbReference type="EMBL" id="GEO33462.1"/>
    </source>
</evidence>
<feature type="compositionally biased region" description="Low complexity" evidence="1">
    <location>
        <begin position="11"/>
        <end position="20"/>
    </location>
</feature>
<dbReference type="Proteomes" id="UP000321181">
    <property type="component" value="Unassembled WGS sequence"/>
</dbReference>
<feature type="region of interest" description="Disordered" evidence="1">
    <location>
        <begin position="1"/>
        <end position="35"/>
    </location>
</feature>